<organism evidence="2 3">
    <name type="scientific">Caulobacter phage Seuss</name>
    <dbReference type="NCBI Taxonomy" id="1675601"/>
    <lineage>
        <taxon>Viruses</taxon>
        <taxon>Duplodnaviria</taxon>
        <taxon>Heunggongvirae</taxon>
        <taxon>Uroviricota</taxon>
        <taxon>Caudoviricetes</taxon>
        <taxon>Seussvirus</taxon>
        <taxon>Seussvirus seuss</taxon>
    </lineage>
</organism>
<dbReference type="Proteomes" id="UP000221339">
    <property type="component" value="Segment"/>
</dbReference>
<evidence type="ECO:0000313" key="3">
    <source>
        <dbReference type="Proteomes" id="UP000221339"/>
    </source>
</evidence>
<dbReference type="SUPFAM" id="SSF56300">
    <property type="entry name" value="Metallo-dependent phosphatases"/>
    <property type="match status" value="1"/>
</dbReference>
<reference evidence="2 3" key="1">
    <citation type="journal article" date="2015" name="Genome Announc.">
        <title>Complete Genome Sequence of Caulobacter crescentus Siphophage Seuss.</title>
        <authorList>
            <person name="Sloan J.M."/>
            <person name="Keene J.L."/>
            <person name="Cahill J.L."/>
            <person name="Rasche E.S."/>
            <person name="Kuty Everett G.F."/>
        </authorList>
    </citation>
    <scope>NUCLEOTIDE SEQUENCE [LARGE SCALE GENOMIC DNA]</scope>
</reference>
<protein>
    <submittedName>
        <fullName evidence="2">Metallo-dependent phosphatase</fullName>
    </submittedName>
</protein>
<accession>A0A0K1LN03</accession>
<dbReference type="InterPro" id="IPR004843">
    <property type="entry name" value="Calcineurin-like_PHP"/>
</dbReference>
<dbReference type="InterPro" id="IPR029052">
    <property type="entry name" value="Metallo-depent_PP-like"/>
</dbReference>
<evidence type="ECO:0000259" key="1">
    <source>
        <dbReference type="Pfam" id="PF00149"/>
    </source>
</evidence>
<sequence>MIKLLGDVHLGKRFKNNVPLHRRGDRERMQWAEFEAHLNDVSPGDIHIQVGDLFDEAIVPYGVIFRAARAYAEASGRNPQVKYILYRGNHDASRDVEKITAFQIFKLVVASLSPGRRIEIYDDVPGWLPLEDEKEVHVFLPWHPVETAKELVAGVAGTIENAIKQGFSVIAYGHWDVDRRQEASDNYVPAAELAALGVSRVVTGHDHNKRDEIIAGIPVHVTGSMQPYDHSQDGEERLYVTRTLAQVLADPDAFVDKNLRITMARDEVLDIPIDCLSLIVVREGVEETGELNEVDFEAFDLDQLLGQAINQVGLRPDVAEKVREKISEKKLEDDDQNVA</sequence>
<keyword evidence="3" id="KW-1185">Reference proteome</keyword>
<gene>
    <name evidence="2" type="ORF">CPT_Seuss62</name>
</gene>
<proteinExistence type="predicted"/>
<dbReference type="GO" id="GO:0016787">
    <property type="term" value="F:hydrolase activity"/>
    <property type="evidence" value="ECO:0007669"/>
    <property type="project" value="InterPro"/>
</dbReference>
<feature type="domain" description="Calcineurin-like phosphoesterase" evidence="1">
    <location>
        <begin position="2"/>
        <end position="208"/>
    </location>
</feature>
<dbReference type="Pfam" id="PF00149">
    <property type="entry name" value="Metallophos"/>
    <property type="match status" value="1"/>
</dbReference>
<dbReference type="EMBL" id="KT001914">
    <property type="protein sequence ID" value="AKU43588.1"/>
    <property type="molecule type" value="Genomic_DNA"/>
</dbReference>
<evidence type="ECO:0000313" key="2">
    <source>
        <dbReference type="EMBL" id="AKU43588.1"/>
    </source>
</evidence>
<dbReference type="Gene3D" id="3.60.21.10">
    <property type="match status" value="1"/>
</dbReference>
<name>A0A0K1LN03_9CAUD</name>